<organism evidence="1 2">
    <name type="scientific">Mytilus galloprovincialis</name>
    <name type="common">Mediterranean mussel</name>
    <dbReference type="NCBI Taxonomy" id="29158"/>
    <lineage>
        <taxon>Eukaryota</taxon>
        <taxon>Metazoa</taxon>
        <taxon>Spiralia</taxon>
        <taxon>Lophotrochozoa</taxon>
        <taxon>Mollusca</taxon>
        <taxon>Bivalvia</taxon>
        <taxon>Autobranchia</taxon>
        <taxon>Pteriomorphia</taxon>
        <taxon>Mytilida</taxon>
        <taxon>Mytiloidea</taxon>
        <taxon>Mytilidae</taxon>
        <taxon>Mytilinae</taxon>
        <taxon>Mytilus</taxon>
    </lineage>
</organism>
<dbReference type="Proteomes" id="UP000266721">
    <property type="component" value="Unassembled WGS sequence"/>
</dbReference>
<feature type="non-terminal residue" evidence="1">
    <location>
        <position position="1"/>
    </location>
</feature>
<feature type="non-terminal residue" evidence="1">
    <location>
        <position position="234"/>
    </location>
</feature>
<dbReference type="GO" id="GO:0005615">
    <property type="term" value="C:extracellular space"/>
    <property type="evidence" value="ECO:0007669"/>
    <property type="project" value="TreeGrafter"/>
</dbReference>
<dbReference type="SUPFAM" id="SSF51092">
    <property type="entry name" value="Vitelline membrane outer protein-I (VMO-I)"/>
    <property type="match status" value="1"/>
</dbReference>
<evidence type="ECO:0008006" key="3">
    <source>
        <dbReference type="Google" id="ProtNLM"/>
    </source>
</evidence>
<evidence type="ECO:0000313" key="2">
    <source>
        <dbReference type="Proteomes" id="UP000266721"/>
    </source>
</evidence>
<dbReference type="AlphaFoldDB" id="A0A3R5Q3K8"/>
<dbReference type="Pfam" id="PF03762">
    <property type="entry name" value="VOMI"/>
    <property type="match status" value="1"/>
</dbReference>
<dbReference type="SMR" id="A0A3R5Q3K8"/>
<protein>
    <recommendedName>
        <fullName evidence="3">Vitelline membrane outer layer 1-like protein</fullName>
    </recommendedName>
</protein>
<name>A0A3R5Q3K8_MYTGA</name>
<gene>
    <name evidence="1" type="ORF">AM593_10055</name>
</gene>
<dbReference type="InterPro" id="IPR036706">
    <property type="entry name" value="VOMI_sf"/>
</dbReference>
<proteinExistence type="predicted"/>
<dbReference type="InterPro" id="IPR005515">
    <property type="entry name" value="VOMI"/>
</dbReference>
<dbReference type="EMBL" id="KV593842">
    <property type="protein sequence ID" value="OPL21226.1"/>
    <property type="molecule type" value="Genomic_DNA"/>
</dbReference>
<reference evidence="1 2" key="1">
    <citation type="journal article" date="2016" name="PLoS ONE">
        <title>A First Insight into the Genome of the Filter-Feeder Mussel Mytilus galloprovincialis.</title>
        <authorList>
            <person name="Murgarella M."/>
            <person name="Puiu D."/>
            <person name="Novoa B."/>
            <person name="Figueras A."/>
            <person name="Posada D."/>
            <person name="Canchaya C."/>
        </authorList>
    </citation>
    <scope>NUCLEOTIDE SEQUENCE [LARGE SCALE GENOMIC DNA]</scope>
    <source>
        <tissue evidence="1">Muscle</tissue>
    </source>
</reference>
<keyword evidence="2" id="KW-1185">Reference proteome</keyword>
<sequence>MLCKLKMMYFRICFYAFRINCDTKSNSSRMCRVLLLFSLVVCACYATFPRRIGRTLSVSNGGRWGKWQAPSFCPDGQFARGYKLKIERRQGTHFWEDDTSLNGIELVCGTRYTTSENGFTVSSGYSHWGNWKGLITCGSAGQFLTAFSLQVESYQGNGDDTAANYVKFQCRNLNSVSRFHSIGDDGFWGSYGAWSLSCAKGSAICGLRTKLEIPQGSGDDTALNDVEFYCCGSD</sequence>
<dbReference type="PANTHER" id="PTHR18841">
    <property type="entry name" value="VITELLINE MEMBRANE OUTER LAYER PROTEIN I-RELATED"/>
    <property type="match status" value="1"/>
</dbReference>
<accession>A0A3R5Q3K8</accession>
<dbReference type="PANTHER" id="PTHR18841:SF0">
    <property type="entry name" value="VITELLINE MEMBRANE OUTER LAYER 1 HOMOLOG A-RELATED"/>
    <property type="match status" value="1"/>
</dbReference>
<evidence type="ECO:0000313" key="1">
    <source>
        <dbReference type="EMBL" id="OPL21226.1"/>
    </source>
</evidence>
<dbReference type="Gene3D" id="2.100.10.20">
    <property type="entry name" value="Vitelline membrane outer layer protein I (VOMI)"/>
    <property type="match status" value="1"/>
</dbReference>